<dbReference type="EMBL" id="AMCI01008828">
    <property type="protein sequence ID" value="EJW90464.1"/>
    <property type="molecule type" value="Genomic_DNA"/>
</dbReference>
<organism evidence="1">
    <name type="scientific">gut metagenome</name>
    <dbReference type="NCBI Taxonomy" id="749906"/>
    <lineage>
        <taxon>unclassified sequences</taxon>
        <taxon>metagenomes</taxon>
        <taxon>organismal metagenomes</taxon>
    </lineage>
</organism>
<comment type="caution">
    <text evidence="1">The sequence shown here is derived from an EMBL/GenBank/DDBJ whole genome shotgun (WGS) entry which is preliminary data.</text>
</comment>
<evidence type="ECO:0000313" key="1">
    <source>
        <dbReference type="EMBL" id="EJW90464.1"/>
    </source>
</evidence>
<protein>
    <submittedName>
        <fullName evidence="1">Uncharacterized protein</fullName>
    </submittedName>
</protein>
<dbReference type="AlphaFoldDB" id="J9FSU8"/>
<sequence length="36" mass="4141">TSLLYSKGETLFGIDRAFRLHNAASFIIVVRGHRMY</sequence>
<gene>
    <name evidence="1" type="ORF">EVA_21429</name>
</gene>
<proteinExistence type="predicted"/>
<reference evidence="1" key="1">
    <citation type="journal article" date="2012" name="PLoS ONE">
        <title>Gene sets for utilization of primary and secondary nutrition supplies in the distal gut of endangered iberian lynx.</title>
        <authorList>
            <person name="Alcaide M."/>
            <person name="Messina E."/>
            <person name="Richter M."/>
            <person name="Bargiela R."/>
            <person name="Peplies J."/>
            <person name="Huws S.A."/>
            <person name="Newbold C.J."/>
            <person name="Golyshin P.N."/>
            <person name="Simon M.A."/>
            <person name="Lopez G."/>
            <person name="Yakimov M.M."/>
            <person name="Ferrer M."/>
        </authorList>
    </citation>
    <scope>NUCLEOTIDE SEQUENCE</scope>
</reference>
<feature type="non-terminal residue" evidence="1">
    <location>
        <position position="1"/>
    </location>
</feature>
<name>J9FSU8_9ZZZZ</name>
<accession>J9FSU8</accession>